<dbReference type="EMBL" id="MRZV01000870">
    <property type="protein sequence ID" value="PIK43149.1"/>
    <property type="molecule type" value="Genomic_DNA"/>
</dbReference>
<evidence type="ECO:0000313" key="3">
    <source>
        <dbReference type="Proteomes" id="UP000230750"/>
    </source>
</evidence>
<dbReference type="PANTHER" id="PTHR46312">
    <property type="entry name" value="NACHT DOMAIN-CONTAINING PROTEIN"/>
    <property type="match status" value="1"/>
</dbReference>
<evidence type="ECO:0000313" key="2">
    <source>
        <dbReference type="EMBL" id="PIK43149.1"/>
    </source>
</evidence>
<dbReference type="Gene3D" id="3.40.50.300">
    <property type="entry name" value="P-loop containing nucleotide triphosphate hydrolases"/>
    <property type="match status" value="1"/>
</dbReference>
<dbReference type="AlphaFoldDB" id="A0A2G8K5D5"/>
<keyword evidence="3" id="KW-1185">Reference proteome</keyword>
<dbReference type="STRING" id="307972.A0A2G8K5D5"/>
<dbReference type="OrthoDB" id="120976at2759"/>
<dbReference type="Proteomes" id="UP000230750">
    <property type="component" value="Unassembled WGS sequence"/>
</dbReference>
<name>A0A2G8K5D5_STIJA</name>
<protein>
    <submittedName>
        <fullName evidence="2">Putative NLR family CARD domain-containing protein 4</fullName>
    </submittedName>
</protein>
<dbReference type="InterPro" id="IPR027417">
    <property type="entry name" value="P-loop_NTPase"/>
</dbReference>
<evidence type="ECO:0000259" key="1">
    <source>
        <dbReference type="Pfam" id="PF05729"/>
    </source>
</evidence>
<organism evidence="2 3">
    <name type="scientific">Stichopus japonicus</name>
    <name type="common">Sea cucumber</name>
    <dbReference type="NCBI Taxonomy" id="307972"/>
    <lineage>
        <taxon>Eukaryota</taxon>
        <taxon>Metazoa</taxon>
        <taxon>Echinodermata</taxon>
        <taxon>Eleutherozoa</taxon>
        <taxon>Echinozoa</taxon>
        <taxon>Holothuroidea</taxon>
        <taxon>Aspidochirotacea</taxon>
        <taxon>Aspidochirotida</taxon>
        <taxon>Stichopodidae</taxon>
        <taxon>Apostichopus</taxon>
    </lineage>
</organism>
<dbReference type="Pfam" id="PF05729">
    <property type="entry name" value="NACHT"/>
    <property type="match status" value="1"/>
</dbReference>
<feature type="domain" description="NACHT" evidence="1">
    <location>
        <begin position="88"/>
        <end position="236"/>
    </location>
</feature>
<proteinExistence type="predicted"/>
<gene>
    <name evidence="2" type="ORF">BSL78_19989</name>
</gene>
<reference evidence="2 3" key="1">
    <citation type="journal article" date="2017" name="PLoS Biol.">
        <title>The sea cucumber genome provides insights into morphological evolution and visceral regeneration.</title>
        <authorList>
            <person name="Zhang X."/>
            <person name="Sun L."/>
            <person name="Yuan J."/>
            <person name="Sun Y."/>
            <person name="Gao Y."/>
            <person name="Zhang L."/>
            <person name="Li S."/>
            <person name="Dai H."/>
            <person name="Hamel J.F."/>
            <person name="Liu C."/>
            <person name="Yu Y."/>
            <person name="Liu S."/>
            <person name="Lin W."/>
            <person name="Guo K."/>
            <person name="Jin S."/>
            <person name="Xu P."/>
            <person name="Storey K.B."/>
            <person name="Huan P."/>
            <person name="Zhang T."/>
            <person name="Zhou Y."/>
            <person name="Zhang J."/>
            <person name="Lin C."/>
            <person name="Li X."/>
            <person name="Xing L."/>
            <person name="Huo D."/>
            <person name="Sun M."/>
            <person name="Wang L."/>
            <person name="Mercier A."/>
            <person name="Li F."/>
            <person name="Yang H."/>
            <person name="Xiang J."/>
        </authorList>
    </citation>
    <scope>NUCLEOTIDE SEQUENCE [LARGE SCALE GENOMIC DNA]</scope>
    <source>
        <strain evidence="2">Shaxun</strain>
        <tissue evidence="2">Muscle</tissue>
    </source>
</reference>
<accession>A0A2G8K5D5</accession>
<sequence length="598" mass="69372">MELTSELQEKKIFLIEGLKKTYKNQYDAIQPLPYVKDRLYCVDKVFVEGGIEVCLAPELTRGPGGSWERLESYKSVYTDFRFKSKRRIIQGEPGYGKSTLTLQLAYDWCNDVWDSPMKNVEILILLRLRQLGRVKHLFGAIKSFLLSHEPRVSQHDIEKIINSCSSVHITLDGYDEYPGRDSNDDDVHRIIKMELFADFDVSLTTRYLPDNLRQETKRAKLTGFDDKARDEYIRKAVVGNKDEAVEKIKQRLYENSILADLCQVPLIFVMFAHMAHDQRDVMKFKSVTQFFKHIIRCFYDHLNRKRKLNDSRHNRYLLVMEHHELDKIAFEGLNKRNQQLSWIKTEFRERVGPESYHQYILIGILVEEDVVSDDSTVDNVLFTTEVRFYHKLFCEWYAAHHLVTLVKNADDIEETLRFLDPFDLQYLFRFACGLDPDAGKKLINHLKSLPGVILLPSSVSWNKLVMSTTYDSVKDLCSRDVKIQEGDSALLQRSTTQLLEIASNNDIPISCLHLDYSSIKFEGDTIILRSGISLPILPTVEKIHIDGSNVQTLPGLSYGNQYRRHGDAPSANHETLTEKDTLNLLRYGMKCRRIKELM</sequence>
<dbReference type="InterPro" id="IPR007111">
    <property type="entry name" value="NACHT_NTPase"/>
</dbReference>
<comment type="caution">
    <text evidence="2">The sequence shown here is derived from an EMBL/GenBank/DDBJ whole genome shotgun (WGS) entry which is preliminary data.</text>
</comment>
<dbReference type="PANTHER" id="PTHR46312:SF2">
    <property type="entry name" value="NUCLEOTIDE-BINDING OLIGOMERIZATION DOMAIN-CONTAINING PROTEIN 2-LIKE"/>
    <property type="match status" value="1"/>
</dbReference>